<dbReference type="PROSITE" id="PS51257">
    <property type="entry name" value="PROKAR_LIPOPROTEIN"/>
    <property type="match status" value="1"/>
</dbReference>
<evidence type="ECO:0000256" key="2">
    <source>
        <dbReference type="SAM" id="MobiDB-lite"/>
    </source>
</evidence>
<feature type="compositionally biased region" description="Pro residues" evidence="2">
    <location>
        <begin position="67"/>
        <end position="77"/>
    </location>
</feature>
<feature type="region of interest" description="Disordered" evidence="2">
    <location>
        <begin position="65"/>
        <end position="95"/>
    </location>
</feature>
<accession>A0A2R5FEX9</accession>
<dbReference type="PANTHER" id="PTHR37423:SF2">
    <property type="entry name" value="MEMBRANE-BOUND LYTIC MUREIN TRANSGLYCOSYLASE C"/>
    <property type="match status" value="1"/>
</dbReference>
<proteinExistence type="inferred from homology"/>
<dbReference type="GO" id="GO:0000270">
    <property type="term" value="P:peptidoglycan metabolic process"/>
    <property type="evidence" value="ECO:0007669"/>
    <property type="project" value="InterPro"/>
</dbReference>
<gene>
    <name evidence="4" type="ORF">NMK_2612</name>
</gene>
<evidence type="ECO:0000256" key="1">
    <source>
        <dbReference type="ARBA" id="ARBA00007734"/>
    </source>
</evidence>
<dbReference type="EMBL" id="BDOQ01000013">
    <property type="protein sequence ID" value="GBG15011.1"/>
    <property type="molecule type" value="Genomic_DNA"/>
</dbReference>
<dbReference type="Proteomes" id="UP000245081">
    <property type="component" value="Unassembled WGS sequence"/>
</dbReference>
<dbReference type="RefSeq" id="WP_109016180.1">
    <property type="nucleotide sequence ID" value="NZ_BDOQ01000013.1"/>
</dbReference>
<dbReference type="OrthoDB" id="9815002at2"/>
<dbReference type="AlphaFoldDB" id="A0A2R5FEX9"/>
<dbReference type="InterPro" id="IPR000189">
    <property type="entry name" value="Transglyc_AS"/>
</dbReference>
<dbReference type="InterPro" id="IPR008258">
    <property type="entry name" value="Transglycosylase_SLT_dom_1"/>
</dbReference>
<dbReference type="SUPFAM" id="SSF53955">
    <property type="entry name" value="Lysozyme-like"/>
    <property type="match status" value="1"/>
</dbReference>
<dbReference type="Pfam" id="PF01464">
    <property type="entry name" value="SLT"/>
    <property type="match status" value="1"/>
</dbReference>
<organism evidence="4 5">
    <name type="scientific">Novimethylophilus kurashikiensis</name>
    <dbReference type="NCBI Taxonomy" id="1825523"/>
    <lineage>
        <taxon>Bacteria</taxon>
        <taxon>Pseudomonadati</taxon>
        <taxon>Pseudomonadota</taxon>
        <taxon>Betaproteobacteria</taxon>
        <taxon>Nitrosomonadales</taxon>
        <taxon>Methylophilaceae</taxon>
        <taxon>Novimethylophilus</taxon>
    </lineage>
</organism>
<sequence length="274" mass="30182">MPIENRHFRRAAVLGAGIVLSCIPPAVLVAAEAKPASPYRLQWNGSQPMARDSGSSYVLDRKYRPAEPAPMPQPSPQPIRAELTEPTPPPLSESLDAQPFSREIAKAAVKAGVDPVLVHAVIFVESRYHPTALSLKGAIGLMQVLPETAARYGIKDPAKSPQANLRAGTLYLSYLIRTFDNRLDLALAAYNAGEGAVLRYRNKIPPFPETQQYVRDVLAKYNEWHNIAARRDYYLTRTRAASMEAAIEKHAKPFVPPYLAGTRLVQSETMPTAD</sequence>
<dbReference type="PROSITE" id="PS00922">
    <property type="entry name" value="TRANSGLYCOSYLASE"/>
    <property type="match status" value="1"/>
</dbReference>
<comment type="similarity">
    <text evidence="1">Belongs to the transglycosylase Slt family.</text>
</comment>
<evidence type="ECO:0000259" key="3">
    <source>
        <dbReference type="Pfam" id="PF01464"/>
    </source>
</evidence>
<dbReference type="PANTHER" id="PTHR37423">
    <property type="entry name" value="SOLUBLE LYTIC MUREIN TRANSGLYCOSYLASE-RELATED"/>
    <property type="match status" value="1"/>
</dbReference>
<protein>
    <recommendedName>
        <fullName evidence="3">Transglycosylase SLT domain-containing protein</fullName>
    </recommendedName>
</protein>
<evidence type="ECO:0000313" key="5">
    <source>
        <dbReference type="Proteomes" id="UP000245081"/>
    </source>
</evidence>
<dbReference type="GO" id="GO:0016020">
    <property type="term" value="C:membrane"/>
    <property type="evidence" value="ECO:0007669"/>
    <property type="project" value="InterPro"/>
</dbReference>
<dbReference type="Gene3D" id="1.10.530.10">
    <property type="match status" value="1"/>
</dbReference>
<reference evidence="4 5" key="1">
    <citation type="journal article" date="2018" name="Environ. Microbiol.">
        <title>Isolation and genomic characterization of Novimethylophilus kurashikiensis gen. nov. sp. nov., a new lanthanide-dependent methylotrophic species of Methylophilaceae.</title>
        <authorList>
            <person name="Lv H."/>
            <person name="Sahin N."/>
            <person name="Tani A."/>
        </authorList>
    </citation>
    <scope>NUCLEOTIDE SEQUENCE [LARGE SCALE GENOMIC DNA]</scope>
    <source>
        <strain evidence="4 5">La2-4</strain>
    </source>
</reference>
<keyword evidence="5" id="KW-1185">Reference proteome</keyword>
<dbReference type="InterPro" id="IPR023346">
    <property type="entry name" value="Lysozyme-like_dom_sf"/>
</dbReference>
<evidence type="ECO:0000313" key="4">
    <source>
        <dbReference type="EMBL" id="GBG15011.1"/>
    </source>
</evidence>
<comment type="caution">
    <text evidence="4">The sequence shown here is derived from an EMBL/GenBank/DDBJ whole genome shotgun (WGS) entry which is preliminary data.</text>
</comment>
<feature type="domain" description="Transglycosylase SLT" evidence="3">
    <location>
        <begin position="104"/>
        <end position="202"/>
    </location>
</feature>
<name>A0A2R5FEX9_9PROT</name>
<dbReference type="CDD" id="cd16896">
    <property type="entry name" value="LT_Slt70-like"/>
    <property type="match status" value="1"/>
</dbReference>
<dbReference type="GO" id="GO:0008933">
    <property type="term" value="F:peptidoglycan lytic transglycosylase activity"/>
    <property type="evidence" value="ECO:0007669"/>
    <property type="project" value="InterPro"/>
</dbReference>